<dbReference type="Proteomes" id="UP000324748">
    <property type="component" value="Unassembled WGS sequence"/>
</dbReference>
<dbReference type="Proteomes" id="UP000325313">
    <property type="component" value="Unassembled WGS sequence"/>
</dbReference>
<dbReference type="InterPro" id="IPR045339">
    <property type="entry name" value="DUF6534"/>
</dbReference>
<gene>
    <name evidence="4" type="ORF">PGT21_022025</name>
    <name evidence="5" type="ORF">PGTUg99_006376</name>
</gene>
<keyword evidence="2" id="KW-1133">Transmembrane helix</keyword>
<feature type="transmembrane region" description="Helical" evidence="2">
    <location>
        <begin position="138"/>
        <end position="159"/>
    </location>
</feature>
<evidence type="ECO:0000259" key="3">
    <source>
        <dbReference type="Pfam" id="PF20152"/>
    </source>
</evidence>
<name>A0A5B0NDN9_PUCGR</name>
<dbReference type="OrthoDB" id="2499150at2759"/>
<proteinExistence type="predicted"/>
<feature type="region of interest" description="Disordered" evidence="1">
    <location>
        <begin position="1"/>
        <end position="21"/>
    </location>
</feature>
<dbReference type="Pfam" id="PF20152">
    <property type="entry name" value="DUF6534"/>
    <property type="match status" value="1"/>
</dbReference>
<evidence type="ECO:0000313" key="7">
    <source>
        <dbReference type="Proteomes" id="UP000325313"/>
    </source>
</evidence>
<evidence type="ECO:0000313" key="4">
    <source>
        <dbReference type="EMBL" id="KAA1085869.1"/>
    </source>
</evidence>
<keyword evidence="2" id="KW-0472">Membrane</keyword>
<accession>A0A5B0NDN9</accession>
<keyword evidence="2" id="KW-0812">Transmembrane</keyword>
<keyword evidence="6" id="KW-1185">Reference proteome</keyword>
<organism evidence="4 6">
    <name type="scientific">Puccinia graminis f. sp. tritici</name>
    <dbReference type="NCBI Taxonomy" id="56615"/>
    <lineage>
        <taxon>Eukaryota</taxon>
        <taxon>Fungi</taxon>
        <taxon>Dikarya</taxon>
        <taxon>Basidiomycota</taxon>
        <taxon>Pucciniomycotina</taxon>
        <taxon>Pucciniomycetes</taxon>
        <taxon>Pucciniales</taxon>
        <taxon>Pucciniaceae</taxon>
        <taxon>Puccinia</taxon>
    </lineage>
</organism>
<reference evidence="6 7" key="1">
    <citation type="submission" date="2019-05" db="EMBL/GenBank/DDBJ databases">
        <title>Emergence of the Ug99 lineage of the wheat stem rust pathogen through somatic hybridization.</title>
        <authorList>
            <person name="Li F."/>
            <person name="Upadhyaya N.M."/>
            <person name="Sperschneider J."/>
            <person name="Matny O."/>
            <person name="Nguyen-Phuc H."/>
            <person name="Mago R."/>
            <person name="Raley C."/>
            <person name="Miller M.E."/>
            <person name="Silverstein K.A.T."/>
            <person name="Henningsen E."/>
            <person name="Hirsch C.D."/>
            <person name="Visser B."/>
            <person name="Pretorius Z.A."/>
            <person name="Steffenson B.J."/>
            <person name="Schwessinger B."/>
            <person name="Dodds P.N."/>
            <person name="Figueroa M."/>
        </authorList>
    </citation>
    <scope>NUCLEOTIDE SEQUENCE [LARGE SCALE GENOMIC DNA]</scope>
    <source>
        <strain evidence="4">21-0</strain>
        <strain evidence="5 7">Ug99</strain>
    </source>
</reference>
<feature type="transmembrane region" description="Helical" evidence="2">
    <location>
        <begin position="226"/>
        <end position="250"/>
    </location>
</feature>
<evidence type="ECO:0000256" key="2">
    <source>
        <dbReference type="SAM" id="Phobius"/>
    </source>
</evidence>
<feature type="compositionally biased region" description="Polar residues" evidence="1">
    <location>
        <begin position="1"/>
        <end position="13"/>
    </location>
</feature>
<feature type="transmembrane region" description="Helical" evidence="2">
    <location>
        <begin position="105"/>
        <end position="126"/>
    </location>
</feature>
<feature type="transmembrane region" description="Helical" evidence="2">
    <location>
        <begin position="179"/>
        <end position="205"/>
    </location>
</feature>
<evidence type="ECO:0000256" key="1">
    <source>
        <dbReference type="SAM" id="MobiDB-lite"/>
    </source>
</evidence>
<evidence type="ECO:0000313" key="5">
    <source>
        <dbReference type="EMBL" id="KAA1090387.1"/>
    </source>
</evidence>
<sequence>MPSSSDPTFSAPGSSDPGPHMINPRTTLDSSIYVVPALTLLSCVALLQYADFCLRPASERSRQSFYLATVGISIHLVQIALDLWYMCHSFQSYLSGQGEDTVGFIYTSLEVSMAAGVAATVQYHYFRLIQVMPALSRWWTIVIGFLAIASCVGGLGAGAEFGMMSHTSSPTAGPPVFSIAFFAFYNMWLISNCMTDGTISVAMIIALHQSRSPIRHQSLATTLRRLLFLTISTFGLTFIVALLSLIVQALPHLMPSMSIGGQEMCRRASFILNGILPRIYLNSFFCSLQCARGTKPEKLLSFTGQSPSVTGSTI</sequence>
<feature type="domain" description="DUF6534" evidence="3">
    <location>
        <begin position="193"/>
        <end position="289"/>
    </location>
</feature>
<feature type="transmembrane region" description="Helical" evidence="2">
    <location>
        <begin position="64"/>
        <end position="85"/>
    </location>
</feature>
<dbReference type="EMBL" id="VSWC01000106">
    <property type="protein sequence ID" value="KAA1085869.1"/>
    <property type="molecule type" value="Genomic_DNA"/>
</dbReference>
<dbReference type="EMBL" id="VDEP01000386">
    <property type="protein sequence ID" value="KAA1090387.1"/>
    <property type="molecule type" value="Genomic_DNA"/>
</dbReference>
<dbReference type="AlphaFoldDB" id="A0A5B0NDN9"/>
<protein>
    <recommendedName>
        <fullName evidence="3">DUF6534 domain-containing protein</fullName>
    </recommendedName>
</protein>
<feature type="transmembrane region" description="Helical" evidence="2">
    <location>
        <begin position="31"/>
        <end position="52"/>
    </location>
</feature>
<evidence type="ECO:0000313" key="6">
    <source>
        <dbReference type="Proteomes" id="UP000324748"/>
    </source>
</evidence>
<comment type="caution">
    <text evidence="4">The sequence shown here is derived from an EMBL/GenBank/DDBJ whole genome shotgun (WGS) entry which is preliminary data.</text>
</comment>